<protein>
    <submittedName>
        <fullName evidence="2">Uncharacterized protein</fullName>
    </submittedName>
</protein>
<dbReference type="AlphaFoldDB" id="A0A9Q0KT13"/>
<reference evidence="2" key="1">
    <citation type="journal article" date="2023" name="Plant J.">
        <title>The genome of the king protea, Protea cynaroides.</title>
        <authorList>
            <person name="Chang J."/>
            <person name="Duong T.A."/>
            <person name="Schoeman C."/>
            <person name="Ma X."/>
            <person name="Roodt D."/>
            <person name="Barker N."/>
            <person name="Li Z."/>
            <person name="Van de Peer Y."/>
            <person name="Mizrachi E."/>
        </authorList>
    </citation>
    <scope>NUCLEOTIDE SEQUENCE</scope>
    <source>
        <tissue evidence="2">Young leaves</tissue>
    </source>
</reference>
<gene>
    <name evidence="2" type="ORF">NE237_001287</name>
</gene>
<feature type="compositionally biased region" description="Basic and acidic residues" evidence="1">
    <location>
        <begin position="113"/>
        <end position="138"/>
    </location>
</feature>
<evidence type="ECO:0000256" key="1">
    <source>
        <dbReference type="SAM" id="MobiDB-lite"/>
    </source>
</evidence>
<sequence>MVQHAEECHVAEEKIRRLESEAESYVSKKTELEMLVTKLEEEIKNLTDTSNQSENKMRDLLLKISTLESENQDIQEKSLAKILEKADNINTLEKEIGKHLELVDSLEKHVSQLHDSSKEKEQQLLQSTDKEKQLEDKKRRGYRKVGIQSQLAVAESKLVEAKKQYVLMLESKQLELSKRLKEISQRNDQAINDIRRKYEVEKLEIVNYEKEKVCLSCVCDGYINMSTYNWQKRMGCLSTTQWVDYEDFGS</sequence>
<comment type="caution">
    <text evidence="2">The sequence shown here is derived from an EMBL/GenBank/DDBJ whole genome shotgun (WGS) entry which is preliminary data.</text>
</comment>
<accession>A0A9Q0KT13</accession>
<name>A0A9Q0KT13_9MAGN</name>
<feature type="region of interest" description="Disordered" evidence="1">
    <location>
        <begin position="113"/>
        <end position="139"/>
    </location>
</feature>
<dbReference type="OrthoDB" id="783434at2759"/>
<keyword evidence="3" id="KW-1185">Reference proteome</keyword>
<evidence type="ECO:0000313" key="2">
    <source>
        <dbReference type="EMBL" id="KAJ4976181.1"/>
    </source>
</evidence>
<proteinExistence type="predicted"/>
<evidence type="ECO:0000313" key="3">
    <source>
        <dbReference type="Proteomes" id="UP001141806"/>
    </source>
</evidence>
<organism evidence="2 3">
    <name type="scientific">Protea cynaroides</name>
    <dbReference type="NCBI Taxonomy" id="273540"/>
    <lineage>
        <taxon>Eukaryota</taxon>
        <taxon>Viridiplantae</taxon>
        <taxon>Streptophyta</taxon>
        <taxon>Embryophyta</taxon>
        <taxon>Tracheophyta</taxon>
        <taxon>Spermatophyta</taxon>
        <taxon>Magnoliopsida</taxon>
        <taxon>Proteales</taxon>
        <taxon>Proteaceae</taxon>
        <taxon>Protea</taxon>
    </lineage>
</organism>
<dbReference type="Proteomes" id="UP001141806">
    <property type="component" value="Unassembled WGS sequence"/>
</dbReference>
<dbReference type="EMBL" id="JAMYWD010000003">
    <property type="protein sequence ID" value="KAJ4976181.1"/>
    <property type="molecule type" value="Genomic_DNA"/>
</dbReference>